<keyword evidence="3" id="KW-1185">Reference proteome</keyword>
<organism evidence="2 3">
    <name type="scientific">Sphingobium psychrophilum</name>
    <dbReference type="NCBI Taxonomy" id="2728834"/>
    <lineage>
        <taxon>Bacteria</taxon>
        <taxon>Pseudomonadati</taxon>
        <taxon>Pseudomonadota</taxon>
        <taxon>Alphaproteobacteria</taxon>
        <taxon>Sphingomonadales</taxon>
        <taxon>Sphingomonadaceae</taxon>
        <taxon>Sphingobium</taxon>
    </lineage>
</organism>
<dbReference type="Proteomes" id="UP000519023">
    <property type="component" value="Unassembled WGS sequence"/>
</dbReference>
<evidence type="ECO:0000313" key="2">
    <source>
        <dbReference type="EMBL" id="NML09900.1"/>
    </source>
</evidence>
<feature type="signal peptide" evidence="1">
    <location>
        <begin position="1"/>
        <end position="21"/>
    </location>
</feature>
<proteinExistence type="predicted"/>
<reference evidence="2 3" key="1">
    <citation type="submission" date="2020-04" db="EMBL/GenBank/DDBJ databases">
        <title>Sphingobium sp. AR-3-1 isolated from Arctic soil.</title>
        <authorList>
            <person name="Dahal R.H."/>
            <person name="Chaudhary D.K."/>
        </authorList>
    </citation>
    <scope>NUCLEOTIDE SEQUENCE [LARGE SCALE GENOMIC DNA]</scope>
    <source>
        <strain evidence="2 3">AR-3-1</strain>
    </source>
</reference>
<name>A0A7X9WU17_9SPHN</name>
<dbReference type="AlphaFoldDB" id="A0A7X9WU17"/>
<evidence type="ECO:0000313" key="3">
    <source>
        <dbReference type="Proteomes" id="UP000519023"/>
    </source>
</evidence>
<protein>
    <submittedName>
        <fullName evidence="2">Uncharacterized protein</fullName>
    </submittedName>
</protein>
<keyword evidence="1" id="KW-0732">Signal</keyword>
<feature type="chain" id="PRO_5030817183" evidence="1">
    <location>
        <begin position="22"/>
        <end position="125"/>
    </location>
</feature>
<dbReference type="RefSeq" id="WP_169571834.1">
    <property type="nucleotide sequence ID" value="NZ_JABBFV010000004.1"/>
</dbReference>
<sequence>MKRLLFAIPFLIVASPNAATAASFYIGVTAPDPVGKVLAYEMRERIASSARNKLVLDPDESAFKLMIVTLDPDDEGSQTIYSIVLNFRNYADGENWDYFITSWVGVCGKTVVQSCARTLAGNVDD</sequence>
<accession>A0A7X9WU17</accession>
<dbReference type="EMBL" id="JABBFV010000004">
    <property type="protein sequence ID" value="NML09900.1"/>
    <property type="molecule type" value="Genomic_DNA"/>
</dbReference>
<comment type="caution">
    <text evidence="2">The sequence shown here is derived from an EMBL/GenBank/DDBJ whole genome shotgun (WGS) entry which is preliminary data.</text>
</comment>
<gene>
    <name evidence="2" type="ORF">HHL08_07010</name>
</gene>
<evidence type="ECO:0000256" key="1">
    <source>
        <dbReference type="SAM" id="SignalP"/>
    </source>
</evidence>